<name>A0A9P0JXR4_ACAOB</name>
<dbReference type="SUPFAM" id="SSF50249">
    <property type="entry name" value="Nucleic acid-binding proteins"/>
    <property type="match status" value="1"/>
</dbReference>
<keyword evidence="2" id="KW-1185">Reference proteome</keyword>
<evidence type="ECO:0000313" key="2">
    <source>
        <dbReference type="Proteomes" id="UP001152888"/>
    </source>
</evidence>
<dbReference type="AlphaFoldDB" id="A0A9P0JXR4"/>
<proteinExistence type="predicted"/>
<reference evidence="1" key="1">
    <citation type="submission" date="2022-03" db="EMBL/GenBank/DDBJ databases">
        <authorList>
            <person name="Sayadi A."/>
        </authorList>
    </citation>
    <scope>NUCLEOTIDE SEQUENCE</scope>
</reference>
<dbReference type="Gene3D" id="2.40.50.140">
    <property type="entry name" value="Nucleic acid-binding proteins"/>
    <property type="match status" value="1"/>
</dbReference>
<dbReference type="InterPro" id="IPR012340">
    <property type="entry name" value="NA-bd_OB-fold"/>
</dbReference>
<accession>A0A9P0JXR4</accession>
<organism evidence="1 2">
    <name type="scientific">Acanthoscelides obtectus</name>
    <name type="common">Bean weevil</name>
    <name type="synonym">Bruchus obtectus</name>
    <dbReference type="NCBI Taxonomy" id="200917"/>
    <lineage>
        <taxon>Eukaryota</taxon>
        <taxon>Metazoa</taxon>
        <taxon>Ecdysozoa</taxon>
        <taxon>Arthropoda</taxon>
        <taxon>Hexapoda</taxon>
        <taxon>Insecta</taxon>
        <taxon>Pterygota</taxon>
        <taxon>Neoptera</taxon>
        <taxon>Endopterygota</taxon>
        <taxon>Coleoptera</taxon>
        <taxon>Polyphaga</taxon>
        <taxon>Cucujiformia</taxon>
        <taxon>Chrysomeloidea</taxon>
        <taxon>Chrysomelidae</taxon>
        <taxon>Bruchinae</taxon>
        <taxon>Bruchini</taxon>
        <taxon>Acanthoscelides</taxon>
    </lineage>
</organism>
<gene>
    <name evidence="1" type="ORF">ACAOBT_LOCUS3179</name>
</gene>
<dbReference type="OrthoDB" id="6772813at2759"/>
<comment type="caution">
    <text evidence="1">The sequence shown here is derived from an EMBL/GenBank/DDBJ whole genome shotgun (WGS) entry which is preliminary data.</text>
</comment>
<sequence length="230" mass="26104">MDLFEKEGGWIITKNQKGKVKLAACSEDESNIYEKSRDWVEVAADSTKLNTFRPRQRNSVATLFIRDLLNSERKDSYFEMKIPKHDILYRKVFICGTVVELNTRTAKHSIVVDDGTSCIKCIMSTEIILPNSKLSTTINENDSFMSTQSASQAKNGIGAMVLSKMEDLKKCIPEVKDLTLGDIVKLTGNMSEYNGLRYVFIKSIAKEPKGSTFYDNHMEYLVKLYAELIE</sequence>
<dbReference type="Proteomes" id="UP001152888">
    <property type="component" value="Unassembled WGS sequence"/>
</dbReference>
<dbReference type="EMBL" id="CAKOFQ010006682">
    <property type="protein sequence ID" value="CAH1959451.1"/>
    <property type="molecule type" value="Genomic_DNA"/>
</dbReference>
<protein>
    <submittedName>
        <fullName evidence="1">Uncharacterized protein</fullName>
    </submittedName>
</protein>
<evidence type="ECO:0000313" key="1">
    <source>
        <dbReference type="EMBL" id="CAH1959451.1"/>
    </source>
</evidence>